<sequence length="351" mass="37801">MNKFNKNLSKTLYLGLVASAVLLSSCDDHVDHEEQRPLDINYKAAYVVNGQDNNVSVIRLDDNRVTETIKLREAVAPHHISISPDKKHLAIAITSTDLSDGHGGHGGASGNFKIVILDAVTGMEVKSLVTPAMPHNAAYNSTGTELWVGQAGSNKVLVYDTQNWNLKHTAQVGKSPSEVTFSTNGQLVFVANTDDATVTVIDQATKAVRKTIVVGAEPVGAWPATNGKMYVDNEAGQTVSVIDVNSLEVEETLALGYKPGYVAYHSGANELWVSNATDSKVVIYRRDGNIWKHKTEVATGADAHAIVFDEDMVYAYVTNQGAHTVSVIKVADYSRVGSIQVGKMPNGIIIK</sequence>
<dbReference type="InterPro" id="IPR011048">
    <property type="entry name" value="Haem_d1_sf"/>
</dbReference>
<dbReference type="PROSITE" id="PS51257">
    <property type="entry name" value="PROKAR_LIPOPROTEIN"/>
    <property type="match status" value="1"/>
</dbReference>
<keyword evidence="2" id="KW-1185">Reference proteome</keyword>
<reference evidence="1 2" key="1">
    <citation type="journal article" date="2016" name="Int. J. Syst. Evol. Microbiol.">
        <title>Pontibacter aydingkolensis sp. nov., isolated from soil of a salt lake.</title>
        <authorList>
            <person name="Osman G."/>
            <person name="Zhang T."/>
            <person name="Lou K."/>
            <person name="Gao Y."/>
            <person name="Chang W."/>
            <person name="Lin Q."/>
            <person name="Yang H.M."/>
            <person name="Huo X.D."/>
            <person name="Wang N."/>
        </authorList>
    </citation>
    <scope>NUCLEOTIDE SEQUENCE [LARGE SCALE GENOMIC DNA]</scope>
    <source>
        <strain evidence="1 2">KACC 19255</strain>
    </source>
</reference>
<dbReference type="RefSeq" id="WP_219878615.1">
    <property type="nucleotide sequence ID" value="NZ_JAHYXK010000018.1"/>
</dbReference>
<comment type="caution">
    <text evidence="1">The sequence shown here is derived from an EMBL/GenBank/DDBJ whole genome shotgun (WGS) entry which is preliminary data.</text>
</comment>
<dbReference type="InterPro" id="IPR019405">
    <property type="entry name" value="Lactonase_7-beta_prop"/>
</dbReference>
<organism evidence="1 2">
    <name type="scientific">Pontibacter aydingkolensis</name>
    <dbReference type="NCBI Taxonomy" id="1911536"/>
    <lineage>
        <taxon>Bacteria</taxon>
        <taxon>Pseudomonadati</taxon>
        <taxon>Bacteroidota</taxon>
        <taxon>Cytophagia</taxon>
        <taxon>Cytophagales</taxon>
        <taxon>Hymenobacteraceae</taxon>
        <taxon>Pontibacter</taxon>
    </lineage>
</organism>
<dbReference type="PANTHER" id="PTHR47197:SF3">
    <property type="entry name" value="DIHYDRO-HEME D1 DEHYDROGENASE"/>
    <property type="match status" value="1"/>
</dbReference>
<dbReference type="EMBL" id="JAHYXK010000018">
    <property type="protein sequence ID" value="MBW7468746.1"/>
    <property type="molecule type" value="Genomic_DNA"/>
</dbReference>
<dbReference type="InterPro" id="IPR051200">
    <property type="entry name" value="Host-pathogen_enzymatic-act"/>
</dbReference>
<gene>
    <name evidence="1" type="ORF">K0O23_16845</name>
</gene>
<dbReference type="NCBIfam" id="TIGR02276">
    <property type="entry name" value="beta_rpt_yvtn"/>
    <property type="match status" value="1"/>
</dbReference>
<dbReference type="InterPro" id="IPR015943">
    <property type="entry name" value="WD40/YVTN_repeat-like_dom_sf"/>
</dbReference>
<name>A0ABS7CY23_9BACT</name>
<dbReference type="SUPFAM" id="SSF51004">
    <property type="entry name" value="C-terminal (heme d1) domain of cytochrome cd1-nitrite reductase"/>
    <property type="match status" value="1"/>
</dbReference>
<evidence type="ECO:0000313" key="2">
    <source>
        <dbReference type="Proteomes" id="UP000813018"/>
    </source>
</evidence>
<protein>
    <submittedName>
        <fullName evidence="1">YncE family protein</fullName>
    </submittedName>
</protein>
<dbReference type="Proteomes" id="UP000813018">
    <property type="component" value="Unassembled WGS sequence"/>
</dbReference>
<dbReference type="PANTHER" id="PTHR47197">
    <property type="entry name" value="PROTEIN NIRF"/>
    <property type="match status" value="1"/>
</dbReference>
<dbReference type="InterPro" id="IPR011964">
    <property type="entry name" value="YVTN_b-propeller_repeat"/>
</dbReference>
<accession>A0ABS7CY23</accession>
<proteinExistence type="predicted"/>
<dbReference type="Pfam" id="PF10282">
    <property type="entry name" value="Lactonase"/>
    <property type="match status" value="1"/>
</dbReference>
<evidence type="ECO:0000313" key="1">
    <source>
        <dbReference type="EMBL" id="MBW7468746.1"/>
    </source>
</evidence>
<dbReference type="Gene3D" id="2.130.10.10">
    <property type="entry name" value="YVTN repeat-like/Quinoprotein amine dehydrogenase"/>
    <property type="match status" value="2"/>
</dbReference>